<dbReference type="GO" id="GO:0005737">
    <property type="term" value="C:cytoplasm"/>
    <property type="evidence" value="ECO:0007669"/>
    <property type="project" value="UniProtKB-SubCell"/>
</dbReference>
<evidence type="ECO:0000256" key="2">
    <source>
        <dbReference type="ARBA" id="ARBA00022490"/>
    </source>
</evidence>
<dbReference type="SUPFAM" id="SSF51695">
    <property type="entry name" value="PLC-like phosphodiesterases"/>
    <property type="match status" value="1"/>
</dbReference>
<dbReference type="PROSITE" id="PS50008">
    <property type="entry name" value="PIPLC_Y_DOMAIN"/>
    <property type="match status" value="1"/>
</dbReference>
<feature type="active site" evidence="10">
    <location>
        <position position="406"/>
    </location>
</feature>
<dbReference type="PROSITE" id="PS50004">
    <property type="entry name" value="C2"/>
    <property type="match status" value="1"/>
</dbReference>
<dbReference type="Gene3D" id="3.20.20.190">
    <property type="entry name" value="Phosphatidylinositol (PI) phosphodiesterase"/>
    <property type="match status" value="2"/>
</dbReference>
<sequence length="1411" mass="161151">MAKEYQFNWKPNIPQSFIDGCVFDRYDDESTFLDLNANLKIDEYGFYLSWTVEGKDTNLIDLVNIWESRPVSGLPKDGRILFELEQRGSRETLEERTVWITYGQDLVNFSSFYVVAQDINTAKLWRNGINDILKNLKIRHVCPTTCLMKHWRYLCLGLNDRRKIPIKNIVKTFSSGKPERMVLKCLSDLGLAGDKYTPVKVIRNSWTKNIKSFYKCKSKKYNKKKEREELDVELFTFEKFLRLYNKICPRTEVQELFVKLSGQKEYLTRDRLITFLNEEQRDPRLNEILFPHFTLNTAQALISKFETDDNYITNGKMSRDGFLRFLMSDENSPIFLDRTELHQDMDQPLSHYYINSSHNTYLVGRQYGGKSSTEIYRTVLLSGCRCVELDCWDGTGENKGEPIITHGKAMCTDVFFKDVLYQIRDTAFARSDFPVILSFENHCSKSNQHKMAKYCMEIFGDMLLSKPLDDYPLEAGVPLPPPSRLKRKILIKNKRLKPEMEKVQMEQFLREGKLDEDDEITENPEVVGEDAQIQRTVPTTTAPCPTTTTSCGSSLSVTSDNASILSLISSSSATAGGSIVSQLSFRRHRNHPIRGGEPFERNSSFRLPSSAFMTSSGSMISSRNIANMRFSFRNKSPNKSGSGTNTGSMDGFYSPRLVGDQQAHPESENASRRQSTTTTNSSMFHISDNSLASHKEHPSSSKDYSTPIFSKIPGIHMGIDGKEQDEAHPELKQVNFISKLKPLGFKKAQPILTKEEEERIIAEYHYTGATTNIHPLLSSLVNYTHPVKFSGFDVAEQNNFHFHMSSYSESTGLTYLKQNAPEFVNYNKRQLSRIYPKGARVDSSNFLPQIFWNAGCHMVSLNFQTPDVPMQLNQGKFEYNGNCGYLLKPDFMRRPDKTFDPFSESPVDGIIAATCSVRIISGQFISDKKIGTYVEVEMYGLPTDTIRKEHKTKTIPNNGLNPIYNEDPFVFRKVILPDLAVLRFAAYDENGKQLGQRILPLDGLQAGYRHISLRTETNMPTVLPTLFVHIVIKTYVPDEHSGLVDILADPRAFYKPSKQEVLRKLVDDDMDSEHIGNGQGSIKLENGPLTDRTTSHSINLDKTAPSTPLTGIQKNLNNSSNGGSSMDNGKSSQPNSSRSNAEGGDNKFKIKTIEIEDIKKDKVYVKLMKKQQKDVEELKKKHLKQRDSIQKQQQTNVDKLIQGGNRMSKKKRDSERRSAGPFSSRDSISSKQLDVSGGISPEELNSVKMKSLVSNQTDEWSSLLHKQAIEEYDQKKLHIKQEFETVKLLLQEAQKQQMLLLKANLDNEHKELKQQQTKKSMDDTKAIQQDKNTKNKAERDRRIKELNEKNVKVFVEERKRLAMKAQKHEEQLQLRHQNQIETLEKDLTKALDSEKMSHQETLLAIRPQSIV</sequence>
<dbReference type="InterPro" id="IPR000909">
    <property type="entry name" value="PLipase_C_PInositol-sp_X_dom"/>
</dbReference>
<dbReference type="Pfam" id="PF22631">
    <property type="entry name" value="PLCB1-4-like_EFh"/>
    <property type="match status" value="1"/>
</dbReference>
<feature type="binding site" evidence="11">
    <location>
        <position position="390"/>
    </location>
    <ligand>
        <name>Ca(2+)</name>
        <dbReference type="ChEBI" id="CHEBI:29108"/>
    </ligand>
</feature>
<evidence type="ECO:0000256" key="5">
    <source>
        <dbReference type="ARBA" id="ARBA00022837"/>
    </source>
</evidence>
<dbReference type="GO" id="GO:0004435">
    <property type="term" value="F:phosphatidylinositol-4,5-bisphosphate phospholipase C activity"/>
    <property type="evidence" value="ECO:0007669"/>
    <property type="project" value="UniProtKB-UniRule"/>
</dbReference>
<evidence type="ECO:0000256" key="3">
    <source>
        <dbReference type="ARBA" id="ARBA00022553"/>
    </source>
</evidence>
<dbReference type="FunFam" id="1.10.238.10:FF:000005">
    <property type="entry name" value="Phosphoinositide phospholipase C"/>
    <property type="match status" value="1"/>
</dbReference>
<feature type="compositionally biased region" description="Basic and acidic residues" evidence="13">
    <location>
        <begin position="1178"/>
        <end position="1189"/>
    </location>
</feature>
<dbReference type="PANTHER" id="PTHR10336:SF36">
    <property type="entry name" value="1-PHOSPHATIDYLINOSITOL 4,5-BISPHOSPHATE PHOSPHODIESTERASE BETA-4"/>
    <property type="match status" value="1"/>
</dbReference>
<evidence type="ECO:0000313" key="16">
    <source>
        <dbReference type="Proteomes" id="UP000038045"/>
    </source>
</evidence>
<evidence type="ECO:0000256" key="8">
    <source>
        <dbReference type="ARBA" id="ARBA00023224"/>
    </source>
</evidence>
<evidence type="ECO:0000313" key="17">
    <source>
        <dbReference type="WBParaSite" id="PTRK_0000802900.2"/>
    </source>
</evidence>
<dbReference type="InterPro" id="IPR017946">
    <property type="entry name" value="PLC-like_Pdiesterase_TIM-brl"/>
</dbReference>
<evidence type="ECO:0000256" key="13">
    <source>
        <dbReference type="SAM" id="MobiDB-lite"/>
    </source>
</evidence>
<dbReference type="GO" id="GO:0046488">
    <property type="term" value="P:phosphatidylinositol metabolic process"/>
    <property type="evidence" value="ECO:0007669"/>
    <property type="project" value="TreeGrafter"/>
</dbReference>
<dbReference type="Proteomes" id="UP000038045">
    <property type="component" value="Unplaced"/>
</dbReference>
<evidence type="ECO:0000256" key="6">
    <source>
        <dbReference type="ARBA" id="ARBA00022963"/>
    </source>
</evidence>
<dbReference type="Gene3D" id="1.20.1230.10">
    <property type="entry name" value="Phospholipase C beta, distal C-terminal domain"/>
    <property type="match status" value="1"/>
</dbReference>
<keyword evidence="5 11" id="KW-0106">Calcium</keyword>
<dbReference type="Pfam" id="PF00387">
    <property type="entry name" value="PI-PLC-Y"/>
    <property type="match status" value="1"/>
</dbReference>
<comment type="catalytic activity">
    <reaction evidence="9 12">
        <text>a 1,2-diacyl-sn-glycero-3-phospho-(1D-myo-inositol-4,5-bisphosphate) + H2O = 1D-myo-inositol 1,4,5-trisphosphate + a 1,2-diacyl-sn-glycerol + H(+)</text>
        <dbReference type="Rhea" id="RHEA:33179"/>
        <dbReference type="ChEBI" id="CHEBI:15377"/>
        <dbReference type="ChEBI" id="CHEBI:15378"/>
        <dbReference type="ChEBI" id="CHEBI:17815"/>
        <dbReference type="ChEBI" id="CHEBI:58456"/>
        <dbReference type="ChEBI" id="CHEBI:203600"/>
        <dbReference type="EC" id="3.1.4.11"/>
    </reaction>
</comment>
<dbReference type="WBParaSite" id="PTRK_0000802900.2">
    <property type="protein sequence ID" value="PTRK_0000802900.2"/>
    <property type="gene ID" value="PTRK_0000802900"/>
</dbReference>
<feature type="region of interest" description="Disordered" evidence="13">
    <location>
        <begin position="1178"/>
        <end position="1241"/>
    </location>
</feature>
<dbReference type="FunFam" id="3.20.20.190:FF:000052">
    <property type="entry name" value="1-phosphatidylinositol 4,5-bisphosphate phosphodiesterase"/>
    <property type="match status" value="1"/>
</dbReference>
<keyword evidence="8 9" id="KW-0807">Transducer</keyword>
<comment type="subcellular location">
    <subcellularLocation>
        <location evidence="1">Cytoplasm</location>
    </subcellularLocation>
</comment>
<evidence type="ECO:0000256" key="9">
    <source>
        <dbReference type="PIRNR" id="PIRNR000956"/>
    </source>
</evidence>
<keyword evidence="4 9" id="KW-0378">Hydrolase</keyword>
<accession>A0A0N4ZJC4</accession>
<dbReference type="SMART" id="SM00148">
    <property type="entry name" value="PLCXc"/>
    <property type="match status" value="1"/>
</dbReference>
<keyword evidence="16" id="KW-1185">Reference proteome</keyword>
<dbReference type="SUPFAM" id="SSF50729">
    <property type="entry name" value="PH domain-like"/>
    <property type="match status" value="1"/>
</dbReference>
<feature type="compositionally biased region" description="Low complexity" evidence="13">
    <location>
        <begin position="672"/>
        <end position="682"/>
    </location>
</feature>
<keyword evidence="3" id="KW-0597">Phosphoprotein</keyword>
<dbReference type="Gene3D" id="2.30.29.240">
    <property type="match status" value="1"/>
</dbReference>
<feature type="binding site" evidence="11">
    <location>
        <position position="388"/>
    </location>
    <ligand>
        <name>Ca(2+)</name>
        <dbReference type="ChEBI" id="CHEBI:29108"/>
    </ligand>
</feature>
<dbReference type="SUPFAM" id="SSF49562">
    <property type="entry name" value="C2 domain (Calcium/lipid-binding domain, CaLB)"/>
    <property type="match status" value="1"/>
</dbReference>
<dbReference type="PRINTS" id="PR00390">
    <property type="entry name" value="PHPHLIPASEC"/>
</dbReference>
<dbReference type="InterPro" id="IPR037862">
    <property type="entry name" value="PLC-beta_PH"/>
</dbReference>
<feature type="active site" evidence="10">
    <location>
        <position position="358"/>
    </location>
</feature>
<feature type="compositionally biased region" description="Polar residues" evidence="13">
    <location>
        <begin position="1224"/>
        <end position="1233"/>
    </location>
</feature>
<dbReference type="Pfam" id="PF17787">
    <property type="entry name" value="PH_14"/>
    <property type="match status" value="1"/>
</dbReference>
<dbReference type="GO" id="GO:0016042">
    <property type="term" value="P:lipid catabolic process"/>
    <property type="evidence" value="ECO:0007669"/>
    <property type="project" value="UniProtKB-KW"/>
</dbReference>
<dbReference type="InterPro" id="IPR016280">
    <property type="entry name" value="PLC-beta"/>
</dbReference>
<evidence type="ECO:0000256" key="7">
    <source>
        <dbReference type="ARBA" id="ARBA00023098"/>
    </source>
</evidence>
<feature type="region of interest" description="Disordered" evidence="13">
    <location>
        <begin position="632"/>
        <end position="683"/>
    </location>
</feature>
<keyword evidence="7 9" id="KW-0443">Lipid metabolism</keyword>
<dbReference type="InterPro" id="IPR035892">
    <property type="entry name" value="C2_domain_sf"/>
</dbReference>
<dbReference type="Pfam" id="PF09279">
    <property type="entry name" value="EF-hand_like"/>
    <property type="match status" value="1"/>
</dbReference>
<feature type="domain" description="PI-PLC Y-box" evidence="15">
    <location>
        <begin position="777"/>
        <end position="893"/>
    </location>
</feature>
<evidence type="ECO:0000256" key="1">
    <source>
        <dbReference type="ARBA" id="ARBA00004496"/>
    </source>
</evidence>
<feature type="compositionally biased region" description="Low complexity" evidence="13">
    <location>
        <begin position="1115"/>
        <end position="1132"/>
    </location>
</feature>
<dbReference type="EC" id="3.1.4.11" evidence="9"/>
<dbReference type="Gene3D" id="2.60.40.150">
    <property type="entry name" value="C2 domain"/>
    <property type="match status" value="1"/>
</dbReference>
<dbReference type="STRING" id="131310.A0A0N4ZJC4"/>
<comment type="cofactor">
    <cofactor evidence="11">
        <name>Ca(2+)</name>
        <dbReference type="ChEBI" id="CHEBI:29108"/>
    </cofactor>
    <text evidence="11">Binds 1 Ca(2+) ion per subunit.</text>
</comment>
<feature type="binding site" evidence="11">
    <location>
        <position position="440"/>
    </location>
    <ligand>
        <name>Ca(2+)</name>
        <dbReference type="ChEBI" id="CHEBI:29108"/>
    </ligand>
</feature>
<dbReference type="InterPro" id="IPR014815">
    <property type="entry name" value="PLC-beta_C"/>
</dbReference>
<dbReference type="Gene3D" id="1.10.238.10">
    <property type="entry name" value="EF-hand"/>
    <property type="match status" value="1"/>
</dbReference>
<evidence type="ECO:0000259" key="15">
    <source>
        <dbReference type="PROSITE" id="PS50008"/>
    </source>
</evidence>
<dbReference type="CDD" id="cd00275">
    <property type="entry name" value="C2_PLC_like"/>
    <property type="match status" value="1"/>
</dbReference>
<dbReference type="SUPFAM" id="SSF47473">
    <property type="entry name" value="EF-hand"/>
    <property type="match status" value="1"/>
</dbReference>
<dbReference type="SMART" id="SM00239">
    <property type="entry name" value="C2"/>
    <property type="match status" value="1"/>
</dbReference>
<feature type="region of interest" description="Disordered" evidence="13">
    <location>
        <begin position="1072"/>
        <end position="1145"/>
    </location>
</feature>
<evidence type="ECO:0000259" key="14">
    <source>
        <dbReference type="PROSITE" id="PS50004"/>
    </source>
</evidence>
<dbReference type="InterPro" id="IPR000008">
    <property type="entry name" value="C2_dom"/>
</dbReference>
<dbReference type="Pfam" id="PF00168">
    <property type="entry name" value="C2"/>
    <property type="match status" value="1"/>
</dbReference>
<feature type="region of interest" description="Disordered" evidence="13">
    <location>
        <begin position="1313"/>
        <end position="1339"/>
    </location>
</feature>
<dbReference type="InterPro" id="IPR053945">
    <property type="entry name" value="PLCB1-4-like_EFh"/>
</dbReference>
<feature type="binding site" evidence="11">
    <location>
        <position position="359"/>
    </location>
    <ligand>
        <name>Ca(2+)</name>
        <dbReference type="ChEBI" id="CHEBI:29108"/>
    </ligand>
</feature>
<dbReference type="GO" id="GO:0051209">
    <property type="term" value="P:release of sequestered calcium ion into cytosol"/>
    <property type="evidence" value="ECO:0007669"/>
    <property type="project" value="TreeGrafter"/>
</dbReference>
<feature type="compositionally biased region" description="Polar residues" evidence="13">
    <location>
        <begin position="1091"/>
        <end position="1114"/>
    </location>
</feature>
<evidence type="ECO:0000256" key="12">
    <source>
        <dbReference type="RuleBase" id="RU361133"/>
    </source>
</evidence>
<proteinExistence type="predicted"/>
<organism evidence="16 17">
    <name type="scientific">Parastrongyloides trichosuri</name>
    <name type="common">Possum-specific nematode worm</name>
    <dbReference type="NCBI Taxonomy" id="131310"/>
    <lineage>
        <taxon>Eukaryota</taxon>
        <taxon>Metazoa</taxon>
        <taxon>Ecdysozoa</taxon>
        <taxon>Nematoda</taxon>
        <taxon>Chromadorea</taxon>
        <taxon>Rhabditida</taxon>
        <taxon>Tylenchina</taxon>
        <taxon>Panagrolaimomorpha</taxon>
        <taxon>Strongyloidoidea</taxon>
        <taxon>Strongyloididae</taxon>
        <taxon>Parastrongyloides</taxon>
    </lineage>
</organism>
<dbReference type="CDD" id="cd16200">
    <property type="entry name" value="EFh_PI-PLCbeta"/>
    <property type="match status" value="1"/>
</dbReference>
<protein>
    <recommendedName>
        <fullName evidence="9">1-phosphatidylinositol 4,5-bisphosphate phosphodiesterase</fullName>
        <ecNumber evidence="9">3.1.4.11</ecNumber>
    </recommendedName>
</protein>
<evidence type="ECO:0000256" key="11">
    <source>
        <dbReference type="PIRSR" id="PIRSR000956-2"/>
    </source>
</evidence>
<reference evidence="17" key="1">
    <citation type="submission" date="2017-02" db="UniProtKB">
        <authorList>
            <consortium name="WormBaseParasite"/>
        </authorList>
    </citation>
    <scope>IDENTIFICATION</scope>
</reference>
<dbReference type="InterPro" id="IPR042531">
    <property type="entry name" value="PLC-beta_C_sf"/>
</dbReference>
<dbReference type="PANTHER" id="PTHR10336">
    <property type="entry name" value="PHOSPHOINOSITIDE-SPECIFIC PHOSPHOLIPASE C FAMILY PROTEIN"/>
    <property type="match status" value="1"/>
</dbReference>
<dbReference type="SUPFAM" id="SSF69989">
    <property type="entry name" value="C-terminal domain of PLC-beta"/>
    <property type="match status" value="1"/>
</dbReference>
<dbReference type="Pfam" id="PF08703">
    <property type="entry name" value="PLC-beta_C"/>
    <property type="match status" value="1"/>
</dbReference>
<name>A0A0N4ZJC4_PARTI</name>
<keyword evidence="2" id="KW-0963">Cytoplasm</keyword>
<dbReference type="SMART" id="SM00149">
    <property type="entry name" value="PLCYc"/>
    <property type="match status" value="1"/>
</dbReference>
<keyword evidence="11" id="KW-0479">Metal-binding</keyword>
<dbReference type="GO" id="GO:0005509">
    <property type="term" value="F:calcium ion binding"/>
    <property type="evidence" value="ECO:0007669"/>
    <property type="project" value="UniProtKB-UniRule"/>
</dbReference>
<keyword evidence="6 9" id="KW-0442">Lipid degradation</keyword>
<dbReference type="PIRSF" id="PIRSF000956">
    <property type="entry name" value="PLC-beta"/>
    <property type="match status" value="1"/>
</dbReference>
<dbReference type="CDD" id="cd13361">
    <property type="entry name" value="PH_PLC_beta"/>
    <property type="match status" value="1"/>
</dbReference>
<dbReference type="InterPro" id="IPR001711">
    <property type="entry name" value="PLipase_C_Pinositol-sp_Y"/>
</dbReference>
<dbReference type="Pfam" id="PF00388">
    <property type="entry name" value="PI-PLC-X"/>
    <property type="match status" value="1"/>
</dbReference>
<dbReference type="FunFam" id="2.60.40.150:FF:000008">
    <property type="entry name" value="1-phosphatidylinositol 4,5-bisphosphate phosphodiesterase"/>
    <property type="match status" value="1"/>
</dbReference>
<dbReference type="CDD" id="cd08591">
    <property type="entry name" value="PI-PLCc_beta"/>
    <property type="match status" value="1"/>
</dbReference>
<dbReference type="InterPro" id="IPR011992">
    <property type="entry name" value="EF-hand-dom_pair"/>
</dbReference>
<dbReference type="GO" id="GO:0048015">
    <property type="term" value="P:phosphatidylinositol-mediated signaling"/>
    <property type="evidence" value="ECO:0007669"/>
    <property type="project" value="TreeGrafter"/>
</dbReference>
<evidence type="ECO:0000256" key="4">
    <source>
        <dbReference type="ARBA" id="ARBA00022801"/>
    </source>
</evidence>
<dbReference type="InterPro" id="IPR001192">
    <property type="entry name" value="PI-PLC_fam"/>
</dbReference>
<feature type="compositionally biased region" description="Basic and acidic residues" evidence="13">
    <location>
        <begin position="1313"/>
        <end position="1325"/>
    </location>
</feature>
<feature type="domain" description="C2" evidence="14">
    <location>
        <begin position="896"/>
        <end position="1021"/>
    </location>
</feature>
<dbReference type="PROSITE" id="PS50007">
    <property type="entry name" value="PIPLC_X_DOMAIN"/>
    <property type="match status" value="1"/>
</dbReference>
<dbReference type="InterPro" id="IPR015359">
    <property type="entry name" value="PLC_EF-hand-like"/>
</dbReference>
<evidence type="ECO:0000256" key="10">
    <source>
        <dbReference type="PIRSR" id="PIRSR000956-1"/>
    </source>
</evidence>
<feature type="compositionally biased region" description="Polar residues" evidence="13">
    <location>
        <begin position="633"/>
        <end position="648"/>
    </location>
</feature>